<comment type="caution">
    <text evidence="1">The sequence shown here is derived from an EMBL/GenBank/DDBJ whole genome shotgun (WGS) entry which is preliminary data.</text>
</comment>
<dbReference type="EMBL" id="JASPKZ010006816">
    <property type="protein sequence ID" value="KAJ9587007.1"/>
    <property type="molecule type" value="Genomic_DNA"/>
</dbReference>
<organism evidence="1 2">
    <name type="scientific">Diploptera punctata</name>
    <name type="common">Pacific beetle cockroach</name>
    <dbReference type="NCBI Taxonomy" id="6984"/>
    <lineage>
        <taxon>Eukaryota</taxon>
        <taxon>Metazoa</taxon>
        <taxon>Ecdysozoa</taxon>
        <taxon>Arthropoda</taxon>
        <taxon>Hexapoda</taxon>
        <taxon>Insecta</taxon>
        <taxon>Pterygota</taxon>
        <taxon>Neoptera</taxon>
        <taxon>Polyneoptera</taxon>
        <taxon>Dictyoptera</taxon>
        <taxon>Blattodea</taxon>
        <taxon>Blaberoidea</taxon>
        <taxon>Blaberidae</taxon>
        <taxon>Diplopterinae</taxon>
        <taxon>Diploptera</taxon>
    </lineage>
</organism>
<evidence type="ECO:0000313" key="2">
    <source>
        <dbReference type="Proteomes" id="UP001233999"/>
    </source>
</evidence>
<proteinExistence type="predicted"/>
<reference evidence="1" key="1">
    <citation type="journal article" date="2023" name="IScience">
        <title>Live-bearing cockroach genome reveals convergent evolutionary mechanisms linked to viviparity in insects and beyond.</title>
        <authorList>
            <person name="Fouks B."/>
            <person name="Harrison M.C."/>
            <person name="Mikhailova A.A."/>
            <person name="Marchal E."/>
            <person name="English S."/>
            <person name="Carruthers M."/>
            <person name="Jennings E.C."/>
            <person name="Chiamaka E.L."/>
            <person name="Frigard R.A."/>
            <person name="Pippel M."/>
            <person name="Attardo G.M."/>
            <person name="Benoit J.B."/>
            <person name="Bornberg-Bauer E."/>
            <person name="Tobe S.S."/>
        </authorList>
    </citation>
    <scope>NUCLEOTIDE SEQUENCE</scope>
    <source>
        <strain evidence="1">Stay&amp;Tobe</strain>
    </source>
</reference>
<dbReference type="Proteomes" id="UP001233999">
    <property type="component" value="Unassembled WGS sequence"/>
</dbReference>
<protein>
    <submittedName>
        <fullName evidence="1">Uncharacterized protein</fullName>
    </submittedName>
</protein>
<reference evidence="1" key="2">
    <citation type="submission" date="2023-05" db="EMBL/GenBank/DDBJ databases">
        <authorList>
            <person name="Fouks B."/>
        </authorList>
    </citation>
    <scope>NUCLEOTIDE SEQUENCE</scope>
    <source>
        <strain evidence="1">Stay&amp;Tobe</strain>
        <tissue evidence="1">Testes</tissue>
    </source>
</reference>
<name>A0AAD8EEN3_DIPPU</name>
<feature type="non-terminal residue" evidence="1">
    <location>
        <position position="55"/>
    </location>
</feature>
<gene>
    <name evidence="1" type="ORF">L9F63_019404</name>
</gene>
<dbReference type="AlphaFoldDB" id="A0AAD8EEN3"/>
<sequence>MTQLRELTPLPPGLLLSVVLLYHRTLLQSASSSKHMAANLTKWWKTKFNGYKPFT</sequence>
<evidence type="ECO:0000313" key="1">
    <source>
        <dbReference type="EMBL" id="KAJ9587007.1"/>
    </source>
</evidence>
<accession>A0AAD8EEN3</accession>
<keyword evidence="2" id="KW-1185">Reference proteome</keyword>